<protein>
    <recommendedName>
        <fullName evidence="2">WD repeat-containing protein 79</fullName>
    </recommendedName>
</protein>
<organism evidence="3 4">
    <name type="scientific">Larinioides sclopetarius</name>
    <dbReference type="NCBI Taxonomy" id="280406"/>
    <lineage>
        <taxon>Eukaryota</taxon>
        <taxon>Metazoa</taxon>
        <taxon>Ecdysozoa</taxon>
        <taxon>Arthropoda</taxon>
        <taxon>Chelicerata</taxon>
        <taxon>Arachnida</taxon>
        <taxon>Araneae</taxon>
        <taxon>Araneomorphae</taxon>
        <taxon>Entelegynae</taxon>
        <taxon>Araneoidea</taxon>
        <taxon>Araneidae</taxon>
        <taxon>Larinioides</taxon>
    </lineage>
</organism>
<sequence length="517" mass="58587">MAFSCSYILSQLRTDESIKNEENSQVQKGTKRPFPFSADKEENVKEDIVPEAVDVLDSIFASLCPFSEDSSATNDVAIVHEERNTLPGNDEKDIEVIKTVNVNKDSDIEVIKTVNGNKDSDIEVISEETDYQIETVNDEEVYDFTNIPVQVTGAWKEFTNGKGNNYTRGCKWAPDGSCIMTCSDDNILRLFNLPQELWDCSKWQDITEMEAVVKIPEGEIIYDYSWYPLMNSCEPSTCCLASSSKNSPVHLWDGFTGELRCSYRSYDQMDELIAARSLSFDAEGQRIFCGFEKTIRIFNVDLPGRNFETRNTFAKKSGQSGIISCFAFTPQNKHISAVGSYHRSIGIYSEPDGDLECILEGQKGGVTQLQFSPDGNLLYSGGRKDPEILCWDLRNLGTVLYCLRRSCVTNQRMYFDISRGGRYVVSGNNNGIISFWDSYKEPRESDFDEFSVLEPVLFYMGHKDCVNGISLHPTYPLLCSSSGQRKFPDLLSEDDDQIFARELPERDNSLRLWWIGK</sequence>
<accession>A0AAV2AQ97</accession>
<gene>
    <name evidence="3" type="ORF">LARSCL_LOCUS13756</name>
</gene>
<dbReference type="GO" id="GO:0003723">
    <property type="term" value="F:RNA binding"/>
    <property type="evidence" value="ECO:0007669"/>
    <property type="project" value="TreeGrafter"/>
</dbReference>
<dbReference type="InterPro" id="IPR036322">
    <property type="entry name" value="WD40_repeat_dom_sf"/>
</dbReference>
<dbReference type="EMBL" id="CAXIEN010000192">
    <property type="protein sequence ID" value="CAL1285525.1"/>
    <property type="molecule type" value="Genomic_DNA"/>
</dbReference>
<evidence type="ECO:0000256" key="2">
    <source>
        <dbReference type="ARBA" id="ARBA00041558"/>
    </source>
</evidence>
<dbReference type="SUPFAM" id="SSF50978">
    <property type="entry name" value="WD40 repeat-like"/>
    <property type="match status" value="1"/>
</dbReference>
<dbReference type="InterPro" id="IPR001680">
    <property type="entry name" value="WD40_rpt"/>
</dbReference>
<dbReference type="Proteomes" id="UP001497382">
    <property type="component" value="Unassembled WGS sequence"/>
</dbReference>
<dbReference type="PANTHER" id="PTHR13211">
    <property type="entry name" value="TELOMERASE CAJAL BODY PROTEIN 1"/>
    <property type="match status" value="1"/>
</dbReference>
<dbReference type="SMART" id="SM00320">
    <property type="entry name" value="WD40"/>
    <property type="match status" value="6"/>
</dbReference>
<dbReference type="InterPro" id="IPR051150">
    <property type="entry name" value="SWT21/TCAB1_mRNA_Telomere"/>
</dbReference>
<reference evidence="3 4" key="1">
    <citation type="submission" date="2024-04" db="EMBL/GenBank/DDBJ databases">
        <authorList>
            <person name="Rising A."/>
            <person name="Reimegard J."/>
            <person name="Sonavane S."/>
            <person name="Akerstrom W."/>
            <person name="Nylinder S."/>
            <person name="Hedman E."/>
            <person name="Kallberg Y."/>
        </authorList>
    </citation>
    <scope>NUCLEOTIDE SEQUENCE [LARGE SCALE GENOMIC DNA]</scope>
</reference>
<evidence type="ECO:0000313" key="4">
    <source>
        <dbReference type="Proteomes" id="UP001497382"/>
    </source>
</evidence>
<keyword evidence="4" id="KW-1185">Reference proteome</keyword>
<name>A0AAV2AQ97_9ARAC</name>
<dbReference type="Pfam" id="PF00400">
    <property type="entry name" value="WD40"/>
    <property type="match status" value="3"/>
</dbReference>
<comment type="caution">
    <text evidence="3">The sequence shown here is derived from an EMBL/GenBank/DDBJ whole genome shotgun (WGS) entry which is preliminary data.</text>
</comment>
<dbReference type="GO" id="GO:0015030">
    <property type="term" value="C:Cajal body"/>
    <property type="evidence" value="ECO:0007669"/>
    <property type="project" value="TreeGrafter"/>
</dbReference>
<evidence type="ECO:0000313" key="3">
    <source>
        <dbReference type="EMBL" id="CAL1285525.1"/>
    </source>
</evidence>
<dbReference type="Gene3D" id="2.130.10.10">
    <property type="entry name" value="YVTN repeat-like/Quinoprotein amine dehydrogenase"/>
    <property type="match status" value="2"/>
</dbReference>
<dbReference type="GO" id="GO:0030576">
    <property type="term" value="P:Cajal body organization"/>
    <property type="evidence" value="ECO:0007669"/>
    <property type="project" value="TreeGrafter"/>
</dbReference>
<dbReference type="PANTHER" id="PTHR13211:SF0">
    <property type="entry name" value="TELOMERASE CAJAL BODY PROTEIN 1"/>
    <property type="match status" value="1"/>
</dbReference>
<proteinExistence type="inferred from homology"/>
<evidence type="ECO:0000256" key="1">
    <source>
        <dbReference type="ARBA" id="ARBA00038279"/>
    </source>
</evidence>
<dbReference type="AlphaFoldDB" id="A0AAV2AQ97"/>
<dbReference type="InterPro" id="IPR015943">
    <property type="entry name" value="WD40/YVTN_repeat-like_dom_sf"/>
</dbReference>
<comment type="similarity">
    <text evidence="1">Belongs to the TCAB1 family.</text>
</comment>